<sequence>MDRFIGKRLDGRYEIHELIGVGGMAYVYRAYDRVEDRWVAIKILKEEFSNNSDFLRRFRNESKAIAVLSHPNIVRVFDVSFGDQIQYIVMEYIDGITLKQYIEQEGVIRWNEALHFTVQILMALEHAHEKGIIHRDVKPQNIMLLQDGTIKVADFGIARFLQSETQTMTDKAIGSVHYIAPEQARGDYITDKADIYSVGVMLYEMITGKLPFEADNAVSVALMQLQAKPVMPREVNPSIPRGLEQITMKAMEKNPVDRFQSAGEMLDDIEEFRRNPSMVFQYDLQTGAAHYDASRSMDAYDNSRFTPNYNDNYEYEEELVRSRKRAKGSMVVKGVLAAAVIVLLAVGAVYLLNTWKDSSKENDQIVMPDFVGKIYAEEVAGNEEYTKNFTFKLKEGNNPDKQPGEILKQSPNSGMTVKKGREVELTINGKIEKVDVPVLENYRQEDAIKLLSDVGLKYKIESVPSDDVEVGKVVKSDPQAGQSVDAGSEVKLFVSTGPAKKKITIPDNLKGELLFNVTAKLEDAGLKIGTVTQDDSSTEAANIVLSTNPAPGSSVSEGSVVDIVVSSGKNSPKTLRYDVGLPSGVDQDILLKVYRSGTLVDTQTINPAYDSTYTLEFTGTSGVETVVVELDGQNYLYLDFDFDSSNVRETKSFDYVPSGGSDEPDSSSSESSENSSSDIAE</sequence>
<gene>
    <name evidence="14" type="primary">pknB</name>
    <name evidence="14" type="ORF">NE695_04115</name>
</gene>
<dbReference type="CDD" id="cd06577">
    <property type="entry name" value="PASTA_pknB"/>
    <property type="match status" value="3"/>
</dbReference>
<dbReference type="EC" id="2.7.11.1" evidence="1"/>
<feature type="region of interest" description="Disordered" evidence="10">
    <location>
        <begin position="651"/>
        <end position="681"/>
    </location>
</feature>
<evidence type="ECO:0000256" key="8">
    <source>
        <dbReference type="ARBA" id="ARBA00048679"/>
    </source>
</evidence>
<evidence type="ECO:0000256" key="1">
    <source>
        <dbReference type="ARBA" id="ARBA00012513"/>
    </source>
</evidence>
<evidence type="ECO:0000259" key="12">
    <source>
        <dbReference type="PROSITE" id="PS50011"/>
    </source>
</evidence>
<dbReference type="NCBIfam" id="NF033483">
    <property type="entry name" value="PknB_PASTA_kin"/>
    <property type="match status" value="1"/>
</dbReference>
<keyword evidence="6 9" id="KW-0067">ATP-binding</keyword>
<comment type="catalytic activity">
    <reaction evidence="7">
        <text>L-threonyl-[protein] + ATP = O-phospho-L-threonyl-[protein] + ADP + H(+)</text>
        <dbReference type="Rhea" id="RHEA:46608"/>
        <dbReference type="Rhea" id="RHEA-COMP:11060"/>
        <dbReference type="Rhea" id="RHEA-COMP:11605"/>
        <dbReference type="ChEBI" id="CHEBI:15378"/>
        <dbReference type="ChEBI" id="CHEBI:30013"/>
        <dbReference type="ChEBI" id="CHEBI:30616"/>
        <dbReference type="ChEBI" id="CHEBI:61977"/>
        <dbReference type="ChEBI" id="CHEBI:456216"/>
        <dbReference type="EC" id="2.7.11.1"/>
    </reaction>
</comment>
<evidence type="ECO:0000256" key="7">
    <source>
        <dbReference type="ARBA" id="ARBA00047899"/>
    </source>
</evidence>
<feature type="transmembrane region" description="Helical" evidence="11">
    <location>
        <begin position="331"/>
        <end position="352"/>
    </location>
</feature>
<evidence type="ECO:0000256" key="10">
    <source>
        <dbReference type="SAM" id="MobiDB-lite"/>
    </source>
</evidence>
<dbReference type="PROSITE" id="PS50011">
    <property type="entry name" value="PROTEIN_KINASE_DOM"/>
    <property type="match status" value="1"/>
</dbReference>
<proteinExistence type="predicted"/>
<feature type="binding site" evidence="9">
    <location>
        <position position="42"/>
    </location>
    <ligand>
        <name>ATP</name>
        <dbReference type="ChEBI" id="CHEBI:30616"/>
    </ligand>
</feature>
<dbReference type="Gene3D" id="3.30.10.20">
    <property type="match status" value="3"/>
</dbReference>
<dbReference type="SMART" id="SM00740">
    <property type="entry name" value="PASTA"/>
    <property type="match status" value="3"/>
</dbReference>
<evidence type="ECO:0000256" key="11">
    <source>
        <dbReference type="SAM" id="Phobius"/>
    </source>
</evidence>
<feature type="domain" description="Protein kinase" evidence="12">
    <location>
        <begin position="13"/>
        <end position="273"/>
    </location>
</feature>
<evidence type="ECO:0000259" key="13">
    <source>
        <dbReference type="PROSITE" id="PS51178"/>
    </source>
</evidence>
<evidence type="ECO:0000313" key="15">
    <source>
        <dbReference type="Proteomes" id="UP001524473"/>
    </source>
</evidence>
<comment type="caution">
    <text evidence="14">The sequence shown here is derived from an EMBL/GenBank/DDBJ whole genome shotgun (WGS) entry which is preliminary data.</text>
</comment>
<dbReference type="InterPro" id="IPR008271">
    <property type="entry name" value="Ser/Thr_kinase_AS"/>
</dbReference>
<dbReference type="GO" id="GO:0016301">
    <property type="term" value="F:kinase activity"/>
    <property type="evidence" value="ECO:0007669"/>
    <property type="project" value="UniProtKB-KW"/>
</dbReference>
<dbReference type="GeneID" id="90533084"/>
<keyword evidence="5 14" id="KW-0418">Kinase</keyword>
<dbReference type="InterPro" id="IPR011009">
    <property type="entry name" value="Kinase-like_dom_sf"/>
</dbReference>
<dbReference type="PANTHER" id="PTHR43289">
    <property type="entry name" value="MITOGEN-ACTIVATED PROTEIN KINASE KINASE KINASE 20-RELATED"/>
    <property type="match status" value="1"/>
</dbReference>
<keyword evidence="11" id="KW-1133">Transmembrane helix</keyword>
<dbReference type="InterPro" id="IPR017441">
    <property type="entry name" value="Protein_kinase_ATP_BS"/>
</dbReference>
<organism evidence="14 15">
    <name type="scientific">Neglectibacter timonensis</name>
    <dbReference type="NCBI Taxonomy" id="1776382"/>
    <lineage>
        <taxon>Bacteria</taxon>
        <taxon>Bacillati</taxon>
        <taxon>Bacillota</taxon>
        <taxon>Clostridia</taxon>
        <taxon>Eubacteriales</taxon>
        <taxon>Oscillospiraceae</taxon>
        <taxon>Neglectibacter</taxon>
    </lineage>
</organism>
<evidence type="ECO:0000256" key="4">
    <source>
        <dbReference type="ARBA" id="ARBA00022741"/>
    </source>
</evidence>
<dbReference type="PROSITE" id="PS00108">
    <property type="entry name" value="PROTEIN_KINASE_ST"/>
    <property type="match status" value="1"/>
</dbReference>
<dbReference type="Proteomes" id="UP001524473">
    <property type="component" value="Unassembled WGS sequence"/>
</dbReference>
<name>A0ABT1RWR9_9FIRM</name>
<dbReference type="PANTHER" id="PTHR43289:SF34">
    <property type="entry name" value="SERINE_THREONINE-PROTEIN KINASE YBDM-RELATED"/>
    <property type="match status" value="1"/>
</dbReference>
<dbReference type="EMBL" id="JANFZH010000006">
    <property type="protein sequence ID" value="MCQ4839101.1"/>
    <property type="molecule type" value="Genomic_DNA"/>
</dbReference>
<feature type="domain" description="PASTA" evidence="13">
    <location>
        <begin position="361"/>
        <end position="429"/>
    </location>
</feature>
<evidence type="ECO:0000256" key="2">
    <source>
        <dbReference type="ARBA" id="ARBA00022527"/>
    </source>
</evidence>
<dbReference type="Gene3D" id="1.10.510.10">
    <property type="entry name" value="Transferase(Phosphotransferase) domain 1"/>
    <property type="match status" value="1"/>
</dbReference>
<keyword evidence="15" id="KW-1185">Reference proteome</keyword>
<evidence type="ECO:0000313" key="14">
    <source>
        <dbReference type="EMBL" id="MCQ4839101.1"/>
    </source>
</evidence>
<dbReference type="Pfam" id="PF03793">
    <property type="entry name" value="PASTA"/>
    <property type="match status" value="3"/>
</dbReference>
<keyword evidence="11" id="KW-0812">Transmembrane</keyword>
<comment type="catalytic activity">
    <reaction evidence="8">
        <text>L-seryl-[protein] + ATP = O-phospho-L-seryl-[protein] + ADP + H(+)</text>
        <dbReference type="Rhea" id="RHEA:17989"/>
        <dbReference type="Rhea" id="RHEA-COMP:9863"/>
        <dbReference type="Rhea" id="RHEA-COMP:11604"/>
        <dbReference type="ChEBI" id="CHEBI:15378"/>
        <dbReference type="ChEBI" id="CHEBI:29999"/>
        <dbReference type="ChEBI" id="CHEBI:30616"/>
        <dbReference type="ChEBI" id="CHEBI:83421"/>
        <dbReference type="ChEBI" id="CHEBI:456216"/>
        <dbReference type="EC" id="2.7.11.1"/>
    </reaction>
</comment>
<dbReference type="PROSITE" id="PS51178">
    <property type="entry name" value="PASTA"/>
    <property type="match status" value="3"/>
</dbReference>
<protein>
    <recommendedName>
        <fullName evidence="1">non-specific serine/threonine protein kinase</fullName>
        <ecNumber evidence="1">2.7.11.1</ecNumber>
    </recommendedName>
</protein>
<reference evidence="14 15" key="1">
    <citation type="submission" date="2022-06" db="EMBL/GenBank/DDBJ databases">
        <title>Isolation of gut microbiota from human fecal samples.</title>
        <authorList>
            <person name="Pamer E.G."/>
            <person name="Barat B."/>
            <person name="Waligurski E."/>
            <person name="Medina S."/>
            <person name="Paddock L."/>
            <person name="Mostad J."/>
        </authorList>
    </citation>
    <scope>NUCLEOTIDE SEQUENCE [LARGE SCALE GENOMIC DNA]</scope>
    <source>
        <strain evidence="14 15">DFI.9.73</strain>
    </source>
</reference>
<dbReference type="PROSITE" id="PS00107">
    <property type="entry name" value="PROTEIN_KINASE_ATP"/>
    <property type="match status" value="1"/>
</dbReference>
<feature type="domain" description="PASTA" evidence="13">
    <location>
        <begin position="499"/>
        <end position="567"/>
    </location>
</feature>
<keyword evidence="4 9" id="KW-0547">Nucleotide-binding</keyword>
<keyword evidence="2" id="KW-0723">Serine/threonine-protein kinase</keyword>
<evidence type="ECO:0000256" key="6">
    <source>
        <dbReference type="ARBA" id="ARBA00022840"/>
    </source>
</evidence>
<dbReference type="InterPro" id="IPR005543">
    <property type="entry name" value="PASTA_dom"/>
</dbReference>
<feature type="compositionally biased region" description="Low complexity" evidence="10">
    <location>
        <begin position="657"/>
        <end position="681"/>
    </location>
</feature>
<feature type="domain" description="PASTA" evidence="13">
    <location>
        <begin position="430"/>
        <end position="496"/>
    </location>
</feature>
<dbReference type="InterPro" id="IPR000719">
    <property type="entry name" value="Prot_kinase_dom"/>
</dbReference>
<evidence type="ECO:0000256" key="9">
    <source>
        <dbReference type="PROSITE-ProRule" id="PRU10141"/>
    </source>
</evidence>
<dbReference type="Gene3D" id="3.30.200.20">
    <property type="entry name" value="Phosphorylase Kinase, domain 1"/>
    <property type="match status" value="1"/>
</dbReference>
<accession>A0ABT1RWR9</accession>
<dbReference type="RefSeq" id="WP_066865827.1">
    <property type="nucleotide sequence ID" value="NZ_CABKVV010000014.1"/>
</dbReference>
<keyword evidence="11" id="KW-0472">Membrane</keyword>
<dbReference type="Pfam" id="PF00069">
    <property type="entry name" value="Pkinase"/>
    <property type="match status" value="1"/>
</dbReference>
<evidence type="ECO:0000256" key="3">
    <source>
        <dbReference type="ARBA" id="ARBA00022679"/>
    </source>
</evidence>
<dbReference type="SMART" id="SM00220">
    <property type="entry name" value="S_TKc"/>
    <property type="match status" value="1"/>
</dbReference>
<dbReference type="SUPFAM" id="SSF56112">
    <property type="entry name" value="Protein kinase-like (PK-like)"/>
    <property type="match status" value="1"/>
</dbReference>
<evidence type="ECO:0000256" key="5">
    <source>
        <dbReference type="ARBA" id="ARBA00022777"/>
    </source>
</evidence>
<dbReference type="CDD" id="cd14014">
    <property type="entry name" value="STKc_PknB_like"/>
    <property type="match status" value="1"/>
</dbReference>
<keyword evidence="3" id="KW-0808">Transferase</keyword>